<dbReference type="PANTHER" id="PTHR42977">
    <property type="entry name" value="HYDROLASE-RELATED"/>
    <property type="match status" value="1"/>
</dbReference>
<keyword evidence="2" id="KW-0378">Hydrolase</keyword>
<sequence>MDRPTHHRYAVVDGHQLFYREAGPPEAPAVVLLHGFPASSYMFRRLIPALSERYHVIAPDMLGFGLSDAPAGFGYTFDALTELTAGLLDQLGVERYAIYVQDYGAPVGWRLALRPQRPVTAIITQNGNGYEVGFNPEFWGPIWAYAADPTPATEAPVREALELDAVRWQYIEGTPDPSVIAPENWLHDHELLRRPGNDAIQLALFRDYPSNLHVYPRLHEYLRRAHPPVLAVWGRNDRIFDPAGALAFREDVPDAEVHLRDGGHFLLESDFDTVATYTREFLGEILALHR</sequence>
<comment type="caution">
    <text evidence="2">The sequence shown here is derived from an EMBL/GenBank/DDBJ whole genome shotgun (WGS) entry which is preliminary data.</text>
</comment>
<dbReference type="PRINTS" id="PR00412">
    <property type="entry name" value="EPOXHYDRLASE"/>
</dbReference>
<feature type="domain" description="AB hydrolase-1" evidence="1">
    <location>
        <begin position="28"/>
        <end position="269"/>
    </location>
</feature>
<reference evidence="2" key="1">
    <citation type="journal article" date="2014" name="Int. J. Syst. Evol. Microbiol.">
        <title>Complete genome sequence of Corynebacterium casei LMG S-19264T (=DSM 44701T), isolated from a smear-ripened cheese.</title>
        <authorList>
            <consortium name="US DOE Joint Genome Institute (JGI-PGF)"/>
            <person name="Walter F."/>
            <person name="Albersmeier A."/>
            <person name="Kalinowski J."/>
            <person name="Ruckert C."/>
        </authorList>
    </citation>
    <scope>NUCLEOTIDE SEQUENCE</scope>
    <source>
        <strain evidence="2">JCM 19831</strain>
    </source>
</reference>
<accession>A0A917TWH6</accession>
<keyword evidence="3" id="KW-1185">Reference proteome</keyword>
<evidence type="ECO:0000313" key="2">
    <source>
        <dbReference type="EMBL" id="GGM38959.1"/>
    </source>
</evidence>
<evidence type="ECO:0000259" key="1">
    <source>
        <dbReference type="Pfam" id="PF00561"/>
    </source>
</evidence>
<dbReference type="Gene3D" id="3.40.50.1820">
    <property type="entry name" value="alpha/beta hydrolase"/>
    <property type="match status" value="1"/>
</dbReference>
<gene>
    <name evidence="2" type="ORF">GCM10007977_045550</name>
</gene>
<dbReference type="PRINTS" id="PR00111">
    <property type="entry name" value="ABHYDROLASE"/>
</dbReference>
<organism evidence="2 3">
    <name type="scientific">Dactylosporangium sucinum</name>
    <dbReference type="NCBI Taxonomy" id="1424081"/>
    <lineage>
        <taxon>Bacteria</taxon>
        <taxon>Bacillati</taxon>
        <taxon>Actinomycetota</taxon>
        <taxon>Actinomycetes</taxon>
        <taxon>Micromonosporales</taxon>
        <taxon>Micromonosporaceae</taxon>
        <taxon>Dactylosporangium</taxon>
    </lineage>
</organism>
<protein>
    <submittedName>
        <fullName evidence="2">Hydrolase</fullName>
    </submittedName>
</protein>
<dbReference type="InterPro" id="IPR000639">
    <property type="entry name" value="Epox_hydrolase-like"/>
</dbReference>
<dbReference type="AlphaFoldDB" id="A0A917TWH6"/>
<reference evidence="2" key="2">
    <citation type="submission" date="2020-09" db="EMBL/GenBank/DDBJ databases">
        <authorList>
            <person name="Sun Q."/>
            <person name="Ohkuma M."/>
        </authorList>
    </citation>
    <scope>NUCLEOTIDE SEQUENCE</scope>
    <source>
        <strain evidence="2">JCM 19831</strain>
    </source>
</reference>
<name>A0A917TWH6_9ACTN</name>
<dbReference type="EMBL" id="BMPI01000021">
    <property type="protein sequence ID" value="GGM38959.1"/>
    <property type="molecule type" value="Genomic_DNA"/>
</dbReference>
<proteinExistence type="predicted"/>
<dbReference type="InterPro" id="IPR051340">
    <property type="entry name" value="Haloalkane_dehalogenase"/>
</dbReference>
<dbReference type="SUPFAM" id="SSF53474">
    <property type="entry name" value="alpha/beta-Hydrolases"/>
    <property type="match status" value="1"/>
</dbReference>
<dbReference type="Proteomes" id="UP000642070">
    <property type="component" value="Unassembled WGS sequence"/>
</dbReference>
<dbReference type="PANTHER" id="PTHR42977:SF1">
    <property type="entry name" value="BLR6576 PROTEIN"/>
    <property type="match status" value="1"/>
</dbReference>
<dbReference type="InterPro" id="IPR029058">
    <property type="entry name" value="AB_hydrolase_fold"/>
</dbReference>
<dbReference type="InterPro" id="IPR000073">
    <property type="entry name" value="AB_hydrolase_1"/>
</dbReference>
<evidence type="ECO:0000313" key="3">
    <source>
        <dbReference type="Proteomes" id="UP000642070"/>
    </source>
</evidence>
<dbReference type="Pfam" id="PF00561">
    <property type="entry name" value="Abhydrolase_1"/>
    <property type="match status" value="1"/>
</dbReference>
<dbReference type="RefSeq" id="WP_190251919.1">
    <property type="nucleotide sequence ID" value="NZ_BMPI01000021.1"/>
</dbReference>
<dbReference type="GO" id="GO:0004301">
    <property type="term" value="F:epoxide hydrolase activity"/>
    <property type="evidence" value="ECO:0007669"/>
    <property type="project" value="TreeGrafter"/>
</dbReference>